<reference evidence="2 3" key="1">
    <citation type="submission" date="2016-10" db="EMBL/GenBank/DDBJ databases">
        <authorList>
            <person name="de Groot N.N."/>
        </authorList>
    </citation>
    <scope>NUCLEOTIDE SEQUENCE [LARGE SCALE GENOMIC DNA]</scope>
    <source>
        <strain evidence="2 3">DSM 28010</strain>
    </source>
</reference>
<dbReference type="Proteomes" id="UP000199340">
    <property type="component" value="Unassembled WGS sequence"/>
</dbReference>
<dbReference type="Gene3D" id="3.40.250.10">
    <property type="entry name" value="Rhodanese-like domain"/>
    <property type="match status" value="1"/>
</dbReference>
<dbReference type="GO" id="GO:0016740">
    <property type="term" value="F:transferase activity"/>
    <property type="evidence" value="ECO:0007669"/>
    <property type="project" value="UniProtKB-KW"/>
</dbReference>
<evidence type="ECO:0000313" key="2">
    <source>
        <dbReference type="EMBL" id="SDJ18228.1"/>
    </source>
</evidence>
<protein>
    <submittedName>
        <fullName evidence="2">Rhodanese-related sulfurtransferase</fullName>
    </submittedName>
</protein>
<dbReference type="InterPro" id="IPR001763">
    <property type="entry name" value="Rhodanese-like_dom"/>
</dbReference>
<dbReference type="EMBL" id="FNEB01000009">
    <property type="protein sequence ID" value="SDJ18228.1"/>
    <property type="molecule type" value="Genomic_DNA"/>
</dbReference>
<dbReference type="InterPro" id="IPR036873">
    <property type="entry name" value="Rhodanese-like_dom_sf"/>
</dbReference>
<dbReference type="STRING" id="490829.SAMN05421850_109188"/>
<feature type="domain" description="Rhodanese" evidence="1">
    <location>
        <begin position="43"/>
        <end position="137"/>
    </location>
</feature>
<name>A0A1G8RMJ8_9RHOB</name>
<dbReference type="Pfam" id="PF00581">
    <property type="entry name" value="Rhodanese"/>
    <property type="match status" value="1"/>
</dbReference>
<dbReference type="OrthoDB" id="9812109at2"/>
<organism evidence="2 3">
    <name type="scientific">Lutimaribacter saemankumensis</name>
    <dbReference type="NCBI Taxonomy" id="490829"/>
    <lineage>
        <taxon>Bacteria</taxon>
        <taxon>Pseudomonadati</taxon>
        <taxon>Pseudomonadota</taxon>
        <taxon>Alphaproteobacteria</taxon>
        <taxon>Rhodobacterales</taxon>
        <taxon>Roseobacteraceae</taxon>
        <taxon>Lutimaribacter</taxon>
    </lineage>
</organism>
<keyword evidence="3" id="KW-1185">Reference proteome</keyword>
<proteinExistence type="predicted"/>
<accession>A0A1G8RMJ8</accession>
<dbReference type="SUPFAM" id="SSF52821">
    <property type="entry name" value="Rhodanese/Cell cycle control phosphatase"/>
    <property type="match status" value="1"/>
</dbReference>
<keyword evidence="2" id="KW-0808">Transferase</keyword>
<dbReference type="SMART" id="SM00450">
    <property type="entry name" value="RHOD"/>
    <property type="match status" value="1"/>
</dbReference>
<dbReference type="AlphaFoldDB" id="A0A1G8RMJ8"/>
<sequence length="139" mass="15243">MFRRSFLVAAALSVLAGGWTYVRAHSKPENIRIHAATGAELVNDQGTLLVDIRRPDEWTQTGVVEGALLITFEDAESFLKAVRPHLKTGQSVSLICRSGNRTSRAARQLAAAAPDLEFIDIGGGMLRVMREGYRPVRPE</sequence>
<evidence type="ECO:0000259" key="1">
    <source>
        <dbReference type="PROSITE" id="PS50206"/>
    </source>
</evidence>
<dbReference type="CDD" id="cd00158">
    <property type="entry name" value="RHOD"/>
    <property type="match status" value="1"/>
</dbReference>
<gene>
    <name evidence="2" type="ORF">SAMN05421850_109188</name>
</gene>
<dbReference type="PROSITE" id="PS50206">
    <property type="entry name" value="RHODANESE_3"/>
    <property type="match status" value="1"/>
</dbReference>
<evidence type="ECO:0000313" key="3">
    <source>
        <dbReference type="Proteomes" id="UP000199340"/>
    </source>
</evidence>